<protein>
    <submittedName>
        <fullName evidence="2">Uncharacterized protein</fullName>
    </submittedName>
</protein>
<evidence type="ECO:0000313" key="3">
    <source>
        <dbReference type="Proteomes" id="UP000221165"/>
    </source>
</evidence>
<evidence type="ECO:0000313" key="2">
    <source>
        <dbReference type="EMBL" id="PHJ15981.1"/>
    </source>
</evidence>
<dbReference type="RefSeq" id="XP_067917713.1">
    <property type="nucleotide sequence ID" value="XM_068070311.1"/>
</dbReference>
<keyword evidence="3" id="KW-1185">Reference proteome</keyword>
<feature type="non-terminal residue" evidence="2">
    <location>
        <position position="117"/>
    </location>
</feature>
<feature type="compositionally biased region" description="Acidic residues" evidence="1">
    <location>
        <begin position="90"/>
        <end position="109"/>
    </location>
</feature>
<feature type="compositionally biased region" description="Polar residues" evidence="1">
    <location>
        <begin position="75"/>
        <end position="86"/>
    </location>
</feature>
<dbReference type="EMBL" id="MIGC01006900">
    <property type="protein sequence ID" value="PHJ15981.1"/>
    <property type="molecule type" value="Genomic_DNA"/>
</dbReference>
<organism evidence="2 3">
    <name type="scientific">Cystoisospora suis</name>
    <dbReference type="NCBI Taxonomy" id="483139"/>
    <lineage>
        <taxon>Eukaryota</taxon>
        <taxon>Sar</taxon>
        <taxon>Alveolata</taxon>
        <taxon>Apicomplexa</taxon>
        <taxon>Conoidasida</taxon>
        <taxon>Coccidia</taxon>
        <taxon>Eucoccidiorida</taxon>
        <taxon>Eimeriorina</taxon>
        <taxon>Sarcocystidae</taxon>
        <taxon>Cystoisospora</taxon>
    </lineage>
</organism>
<proteinExistence type="predicted"/>
<name>A0A2C6JCR6_9APIC</name>
<sequence>MEEDRRLAICSRLVQQQILRCHSSRWTKKVLPVRSKKSSSSSSSLSLSSQNTSTSEISPISFSSSPIAVEREDGSSFQEKSVSVDNFQEKEEEIEEDEEEEEEEEEELRDYERVERN</sequence>
<dbReference type="GeneID" id="94433522"/>
<dbReference type="VEuPathDB" id="ToxoDB:CSUI_010206"/>
<feature type="region of interest" description="Disordered" evidence="1">
    <location>
        <begin position="32"/>
        <end position="117"/>
    </location>
</feature>
<dbReference type="AlphaFoldDB" id="A0A2C6JCR6"/>
<feature type="compositionally biased region" description="Low complexity" evidence="1">
    <location>
        <begin position="38"/>
        <end position="67"/>
    </location>
</feature>
<reference evidence="2 3" key="1">
    <citation type="journal article" date="2017" name="Int. J. Parasitol.">
        <title>The genome of the protozoan parasite Cystoisospora suis and a reverse vaccinology approach to identify vaccine candidates.</title>
        <authorList>
            <person name="Palmieri N."/>
            <person name="Shrestha A."/>
            <person name="Ruttkowski B."/>
            <person name="Beck T."/>
            <person name="Vogl C."/>
            <person name="Tomley F."/>
            <person name="Blake D.P."/>
            <person name="Joachim A."/>
        </authorList>
    </citation>
    <scope>NUCLEOTIDE SEQUENCE [LARGE SCALE GENOMIC DNA]</scope>
    <source>
        <strain evidence="2 3">Wien I</strain>
    </source>
</reference>
<gene>
    <name evidence="2" type="ORF">CSUI_010206</name>
</gene>
<comment type="caution">
    <text evidence="2">The sequence shown here is derived from an EMBL/GenBank/DDBJ whole genome shotgun (WGS) entry which is preliminary data.</text>
</comment>
<accession>A0A2C6JCR6</accession>
<dbReference type="Proteomes" id="UP000221165">
    <property type="component" value="Unassembled WGS sequence"/>
</dbReference>
<evidence type="ECO:0000256" key="1">
    <source>
        <dbReference type="SAM" id="MobiDB-lite"/>
    </source>
</evidence>